<keyword evidence="1" id="KW-0805">Transcription regulation</keyword>
<dbReference type="InterPro" id="IPR036390">
    <property type="entry name" value="WH_DNA-bd_sf"/>
</dbReference>
<reference evidence="5 6" key="1">
    <citation type="submission" date="2014-03" db="EMBL/GenBank/DDBJ databases">
        <title>The draft genome sequence of Thioclava dalianensis DLFJ1-1.</title>
        <authorList>
            <person name="Lai Q."/>
            <person name="Shao Z."/>
        </authorList>
    </citation>
    <scope>NUCLEOTIDE SEQUENCE [LARGE SCALE GENOMIC DNA]</scope>
    <source>
        <strain evidence="5 6">DLFJ1-1</strain>
    </source>
</reference>
<dbReference type="InterPro" id="IPR011711">
    <property type="entry name" value="GntR_C"/>
</dbReference>
<evidence type="ECO:0000313" key="5">
    <source>
        <dbReference type="EMBL" id="KEP68959.1"/>
    </source>
</evidence>
<dbReference type="Pfam" id="PF00392">
    <property type="entry name" value="GntR"/>
    <property type="match status" value="1"/>
</dbReference>
<dbReference type="SUPFAM" id="SSF48008">
    <property type="entry name" value="GntR ligand-binding domain-like"/>
    <property type="match status" value="1"/>
</dbReference>
<dbReference type="Gene3D" id="1.20.120.530">
    <property type="entry name" value="GntR ligand-binding domain-like"/>
    <property type="match status" value="1"/>
</dbReference>
<proteinExistence type="predicted"/>
<dbReference type="Gene3D" id="1.10.10.10">
    <property type="entry name" value="Winged helix-like DNA-binding domain superfamily/Winged helix DNA-binding domain"/>
    <property type="match status" value="1"/>
</dbReference>
<name>A0A074TB82_9RHOB</name>
<accession>A0A074TB82</accession>
<evidence type="ECO:0000313" key="6">
    <source>
        <dbReference type="Proteomes" id="UP000027725"/>
    </source>
</evidence>
<keyword evidence="3" id="KW-0804">Transcription</keyword>
<dbReference type="GO" id="GO:0003677">
    <property type="term" value="F:DNA binding"/>
    <property type="evidence" value="ECO:0007669"/>
    <property type="project" value="UniProtKB-KW"/>
</dbReference>
<gene>
    <name evidence="5" type="ORF">DL1_07705</name>
</gene>
<dbReference type="InterPro" id="IPR000524">
    <property type="entry name" value="Tscrpt_reg_HTH_GntR"/>
</dbReference>
<organism evidence="5 6">
    <name type="scientific">Thioclava dalianensis</name>
    <dbReference type="NCBI Taxonomy" id="1185766"/>
    <lineage>
        <taxon>Bacteria</taxon>
        <taxon>Pseudomonadati</taxon>
        <taxon>Pseudomonadota</taxon>
        <taxon>Alphaproteobacteria</taxon>
        <taxon>Rhodobacterales</taxon>
        <taxon>Paracoccaceae</taxon>
        <taxon>Thioclava</taxon>
    </lineage>
</organism>
<dbReference type="SUPFAM" id="SSF46785">
    <property type="entry name" value="Winged helix' DNA-binding domain"/>
    <property type="match status" value="1"/>
</dbReference>
<dbReference type="eggNOG" id="COG1802">
    <property type="taxonomic scope" value="Bacteria"/>
</dbReference>
<dbReference type="RefSeq" id="WP_038067761.1">
    <property type="nucleotide sequence ID" value="NZ_FOVB01000011.1"/>
</dbReference>
<dbReference type="Proteomes" id="UP000027725">
    <property type="component" value="Unassembled WGS sequence"/>
</dbReference>
<dbReference type="EMBL" id="JHEH01000020">
    <property type="protein sequence ID" value="KEP68959.1"/>
    <property type="molecule type" value="Genomic_DNA"/>
</dbReference>
<comment type="caution">
    <text evidence="5">The sequence shown here is derived from an EMBL/GenBank/DDBJ whole genome shotgun (WGS) entry which is preliminary data.</text>
</comment>
<evidence type="ECO:0000259" key="4">
    <source>
        <dbReference type="PROSITE" id="PS50949"/>
    </source>
</evidence>
<keyword evidence="2" id="KW-0238">DNA-binding</keyword>
<dbReference type="PANTHER" id="PTHR43537">
    <property type="entry name" value="TRANSCRIPTIONAL REGULATOR, GNTR FAMILY"/>
    <property type="match status" value="1"/>
</dbReference>
<dbReference type="Pfam" id="PF07729">
    <property type="entry name" value="FCD"/>
    <property type="match status" value="1"/>
</dbReference>
<sequence length="237" mass="27098">MTKKDAFNIPELPTGDTETVQEYAYLRLRNAIMLGSIEPGTNLTIRGLASYLNLSPTPVREAIRRLSSEHALEVLGNRRLRIPVMEAGRFEELIQLRIALETHSAERAMPYISDVIVQELTEIDDAMDLAIAEYRMEDLTQLNHKFHRRLYGANPYPQSIPLIESIWLQLGPFQRQVVREVKAYYHIDRHKEVLAALRERNATALIVAIENDIRDGIVRTGREKLKQEARAAQTGQS</sequence>
<evidence type="ECO:0000256" key="3">
    <source>
        <dbReference type="ARBA" id="ARBA00023163"/>
    </source>
</evidence>
<dbReference type="InterPro" id="IPR036388">
    <property type="entry name" value="WH-like_DNA-bd_sf"/>
</dbReference>
<feature type="domain" description="HTH gntR-type" evidence="4">
    <location>
        <begin position="18"/>
        <end position="85"/>
    </location>
</feature>
<dbReference type="InterPro" id="IPR008920">
    <property type="entry name" value="TF_FadR/GntR_C"/>
</dbReference>
<dbReference type="AlphaFoldDB" id="A0A074TB82"/>
<dbReference type="STRING" id="1185766.SAMN05216224_11138"/>
<evidence type="ECO:0000256" key="1">
    <source>
        <dbReference type="ARBA" id="ARBA00023015"/>
    </source>
</evidence>
<dbReference type="PANTHER" id="PTHR43537:SF39">
    <property type="entry name" value="HTH-TYPE TRANSCRIPTIONAL REGULATOR MCBR"/>
    <property type="match status" value="1"/>
</dbReference>
<evidence type="ECO:0000256" key="2">
    <source>
        <dbReference type="ARBA" id="ARBA00023125"/>
    </source>
</evidence>
<dbReference type="PROSITE" id="PS50949">
    <property type="entry name" value="HTH_GNTR"/>
    <property type="match status" value="1"/>
</dbReference>
<dbReference type="SMART" id="SM00345">
    <property type="entry name" value="HTH_GNTR"/>
    <property type="match status" value="1"/>
</dbReference>
<keyword evidence="6" id="KW-1185">Reference proteome</keyword>
<protein>
    <submittedName>
        <fullName evidence="5">GntR family transcriptional regulator</fullName>
    </submittedName>
</protein>
<dbReference type="OrthoDB" id="9815654at2"/>
<dbReference type="GO" id="GO:0003700">
    <property type="term" value="F:DNA-binding transcription factor activity"/>
    <property type="evidence" value="ECO:0007669"/>
    <property type="project" value="InterPro"/>
</dbReference>
<dbReference type="SMART" id="SM00895">
    <property type="entry name" value="FCD"/>
    <property type="match status" value="1"/>
</dbReference>